<name>A0AAV6JLJ7_9ERIC</name>
<sequence>MLTLLFLTLVAHAQLVIPASPQPNSIFILAGQSNMSGRGGVTMNNTWDGFVPPECRPNRNILRLTAALDWVPATEPLHKDIDVYATVGVGPGMSFANSVLGHDSRLGVVGLVPCAVGGTAIGQWGRGSFLYGQLVRRASAAVQGGGNIKGMLWYQGESDTASLEAAELYKGRLEKFFPNSIFILAGQSNMSGRGGATRNNTWDGYVPPECRPNPKILRLTANLAWVPAAEPLHKDIDVYATVGVGPGMAFANSVLARDPGLGVVGLVPCAVGGTTIGQWSRGGVLYSKLVRRAIAAAQGGGKIKGMLWYQGESDTLSSQDAELYKARLEKFFLNVRSDLKSPLLPIIQVALASGQGRFIEKVREAQLGLNLRNVKCVDAKGLQLEPDYVHLTTQAEGTGEVNEHGGVEKKVEAEGYQKSAGHDDEPPKKETVEVNEHGDVEKKVETVDYRKSAGHDGEPPKKEDVEVIHCTEAEDPGVLAKAGVAVKEKIQSAKEAASNIGKKEK</sequence>
<keyword evidence="5" id="KW-1185">Reference proteome</keyword>
<dbReference type="Proteomes" id="UP000823749">
    <property type="component" value="Chromosome 7"/>
</dbReference>
<gene>
    <name evidence="4" type="ORF">RHGRI_021811</name>
</gene>
<evidence type="ECO:0000313" key="5">
    <source>
        <dbReference type="Proteomes" id="UP000823749"/>
    </source>
</evidence>
<organism evidence="4 5">
    <name type="scientific">Rhododendron griersonianum</name>
    <dbReference type="NCBI Taxonomy" id="479676"/>
    <lineage>
        <taxon>Eukaryota</taxon>
        <taxon>Viridiplantae</taxon>
        <taxon>Streptophyta</taxon>
        <taxon>Embryophyta</taxon>
        <taxon>Tracheophyta</taxon>
        <taxon>Spermatophyta</taxon>
        <taxon>Magnoliopsida</taxon>
        <taxon>eudicotyledons</taxon>
        <taxon>Gunneridae</taxon>
        <taxon>Pentapetalae</taxon>
        <taxon>asterids</taxon>
        <taxon>Ericales</taxon>
        <taxon>Ericaceae</taxon>
        <taxon>Ericoideae</taxon>
        <taxon>Rhodoreae</taxon>
        <taxon>Rhododendron</taxon>
    </lineage>
</organism>
<dbReference type="InterPro" id="IPR052940">
    <property type="entry name" value="Carb_Esterase_6"/>
</dbReference>
<feature type="domain" description="Sialate O-acetylesterase" evidence="3">
    <location>
        <begin position="24"/>
        <end position="178"/>
    </location>
</feature>
<keyword evidence="1" id="KW-0378">Hydrolase</keyword>
<dbReference type="InterPro" id="IPR036514">
    <property type="entry name" value="SGNH_hydro_sf"/>
</dbReference>
<reference evidence="4" key="1">
    <citation type="submission" date="2020-08" db="EMBL/GenBank/DDBJ databases">
        <title>Plant Genome Project.</title>
        <authorList>
            <person name="Zhang R.-G."/>
        </authorList>
    </citation>
    <scope>NUCLEOTIDE SEQUENCE</scope>
    <source>
        <strain evidence="4">WSP0</strain>
        <tissue evidence="4">Leaf</tissue>
    </source>
</reference>
<dbReference type="PANTHER" id="PTHR31988:SF15">
    <property type="entry name" value="ESTERASE, PUTATIVE (DUF303)-RELATED"/>
    <property type="match status" value="1"/>
</dbReference>
<evidence type="ECO:0000256" key="2">
    <source>
        <dbReference type="SAM" id="MobiDB-lite"/>
    </source>
</evidence>
<dbReference type="SUPFAM" id="SSF52266">
    <property type="entry name" value="SGNH hydrolase"/>
    <property type="match status" value="2"/>
</dbReference>
<dbReference type="InterPro" id="IPR005181">
    <property type="entry name" value="SASA"/>
</dbReference>
<proteinExistence type="predicted"/>
<dbReference type="Gene3D" id="3.40.50.1110">
    <property type="entry name" value="SGNH hydrolase"/>
    <property type="match status" value="2"/>
</dbReference>
<feature type="region of interest" description="Disordered" evidence="2">
    <location>
        <begin position="415"/>
        <end position="463"/>
    </location>
</feature>
<protein>
    <recommendedName>
        <fullName evidence="3">Sialate O-acetylesterase domain-containing protein</fullName>
    </recommendedName>
</protein>
<dbReference type="GO" id="GO:0016787">
    <property type="term" value="F:hydrolase activity"/>
    <property type="evidence" value="ECO:0007669"/>
    <property type="project" value="UniProtKB-KW"/>
</dbReference>
<dbReference type="Pfam" id="PF03629">
    <property type="entry name" value="SASA"/>
    <property type="match status" value="2"/>
</dbReference>
<comment type="caution">
    <text evidence="4">The sequence shown here is derived from an EMBL/GenBank/DDBJ whole genome shotgun (WGS) entry which is preliminary data.</text>
</comment>
<dbReference type="EMBL" id="JACTNZ010000007">
    <property type="protein sequence ID" value="KAG5542081.1"/>
    <property type="molecule type" value="Genomic_DNA"/>
</dbReference>
<evidence type="ECO:0000313" key="4">
    <source>
        <dbReference type="EMBL" id="KAG5542081.1"/>
    </source>
</evidence>
<feature type="domain" description="Sialate O-acetylesterase" evidence="3">
    <location>
        <begin position="179"/>
        <end position="396"/>
    </location>
</feature>
<evidence type="ECO:0000256" key="1">
    <source>
        <dbReference type="ARBA" id="ARBA00022801"/>
    </source>
</evidence>
<accession>A0AAV6JLJ7</accession>
<dbReference type="AlphaFoldDB" id="A0AAV6JLJ7"/>
<evidence type="ECO:0000259" key="3">
    <source>
        <dbReference type="Pfam" id="PF03629"/>
    </source>
</evidence>
<dbReference type="PANTHER" id="PTHR31988">
    <property type="entry name" value="ESTERASE, PUTATIVE (DUF303)-RELATED"/>
    <property type="match status" value="1"/>
</dbReference>